<feature type="transmembrane region" description="Helical" evidence="7">
    <location>
        <begin position="65"/>
        <end position="85"/>
    </location>
</feature>
<evidence type="ECO:0000259" key="8">
    <source>
        <dbReference type="Pfam" id="PF00892"/>
    </source>
</evidence>
<feature type="transmembrane region" description="Helical" evidence="7">
    <location>
        <begin position="207"/>
        <end position="226"/>
    </location>
</feature>
<dbReference type="InterPro" id="IPR000620">
    <property type="entry name" value="EamA_dom"/>
</dbReference>
<proteinExistence type="inferred from homology"/>
<sequence length="307" mass="33765">MKKYYGELGLIIVSIVWGGGYVATQFALDGGLTPLQIITMRFFLAAVFINVIFFKHIKANIDKRALKSGIMLGTFLFVAFTLQTIGLMHTTPSKNAFITSANVVIVPFIGLLIYRRKLDKFGVISSFIALIGIGILSLESDFSINYGDMLTLLCAFGFAFHIFFTSEFVKNSSPIVLTAIQFTVAFVLSAIVQVGSGQWGFVAEPKGYLGIFFLAVFSTSICFFLQTVCQKVVDGTKAAIILSTEAVFGTIFSVIVLHELLTAKLIAGSILIFVAIITAETKLSFLKRKDRRDTEELEEERPIEVAK</sequence>
<protein>
    <submittedName>
        <fullName evidence="9">Drug/metabolite transporter (DMT)-like permease</fullName>
    </submittedName>
</protein>
<feature type="domain" description="EamA" evidence="8">
    <location>
        <begin position="146"/>
        <end position="277"/>
    </location>
</feature>
<evidence type="ECO:0000256" key="6">
    <source>
        <dbReference type="ARBA" id="ARBA00023136"/>
    </source>
</evidence>
<evidence type="ECO:0000256" key="5">
    <source>
        <dbReference type="ARBA" id="ARBA00022989"/>
    </source>
</evidence>
<comment type="caution">
    <text evidence="9">The sequence shown here is derived from an EMBL/GenBank/DDBJ whole genome shotgun (WGS) entry which is preliminary data.</text>
</comment>
<reference evidence="9 10" key="1">
    <citation type="submission" date="2021-03" db="EMBL/GenBank/DDBJ databases">
        <title>Genomic Encyclopedia of Type Strains, Phase IV (KMG-IV): sequencing the most valuable type-strain genomes for metagenomic binning, comparative biology and taxonomic classification.</title>
        <authorList>
            <person name="Goeker M."/>
        </authorList>
    </citation>
    <scope>NUCLEOTIDE SEQUENCE [LARGE SCALE GENOMIC DNA]</scope>
    <source>
        <strain evidence="9 10">DSM 1289</strain>
    </source>
</reference>
<feature type="transmembrane region" description="Helical" evidence="7">
    <location>
        <begin position="175"/>
        <end position="195"/>
    </location>
</feature>
<comment type="similarity">
    <text evidence="2">Belongs to the EamA transporter family.</text>
</comment>
<keyword evidence="4 7" id="KW-0812">Transmembrane</keyword>
<feature type="transmembrane region" description="Helical" evidence="7">
    <location>
        <begin position="121"/>
        <end position="138"/>
    </location>
</feature>
<feature type="domain" description="EamA" evidence="8">
    <location>
        <begin position="6"/>
        <end position="137"/>
    </location>
</feature>
<feature type="transmembrane region" description="Helical" evidence="7">
    <location>
        <begin position="97"/>
        <end position="114"/>
    </location>
</feature>
<dbReference type="PANTHER" id="PTHR42920">
    <property type="entry name" value="OS03G0707200 PROTEIN-RELATED"/>
    <property type="match status" value="1"/>
</dbReference>
<organism evidence="9 10">
    <name type="scientific">Metaclostridioides mangenotii</name>
    <dbReference type="NCBI Taxonomy" id="1540"/>
    <lineage>
        <taxon>Bacteria</taxon>
        <taxon>Bacillati</taxon>
        <taxon>Bacillota</taxon>
        <taxon>Clostridia</taxon>
        <taxon>Peptostreptococcales</taxon>
        <taxon>Peptostreptococcaceae</taxon>
        <taxon>Metaclostridioides</taxon>
    </lineage>
</organism>
<dbReference type="SUPFAM" id="SSF103481">
    <property type="entry name" value="Multidrug resistance efflux transporter EmrE"/>
    <property type="match status" value="2"/>
</dbReference>
<gene>
    <name evidence="9" type="ORF">J2Z43_000706</name>
</gene>
<feature type="transmembrane region" description="Helical" evidence="7">
    <location>
        <begin position="34"/>
        <end position="53"/>
    </location>
</feature>
<evidence type="ECO:0000313" key="9">
    <source>
        <dbReference type="EMBL" id="MBP1854316.1"/>
    </source>
</evidence>
<keyword evidence="10" id="KW-1185">Reference proteome</keyword>
<keyword evidence="6 7" id="KW-0472">Membrane</keyword>
<evidence type="ECO:0000256" key="7">
    <source>
        <dbReference type="SAM" id="Phobius"/>
    </source>
</evidence>
<evidence type="ECO:0000256" key="1">
    <source>
        <dbReference type="ARBA" id="ARBA00004651"/>
    </source>
</evidence>
<evidence type="ECO:0000256" key="2">
    <source>
        <dbReference type="ARBA" id="ARBA00007362"/>
    </source>
</evidence>
<dbReference type="Pfam" id="PF00892">
    <property type="entry name" value="EamA"/>
    <property type="match status" value="2"/>
</dbReference>
<comment type="subcellular location">
    <subcellularLocation>
        <location evidence="1">Cell membrane</location>
        <topology evidence="1">Multi-pass membrane protein</topology>
    </subcellularLocation>
</comment>
<keyword evidence="5 7" id="KW-1133">Transmembrane helix</keyword>
<evidence type="ECO:0000256" key="3">
    <source>
        <dbReference type="ARBA" id="ARBA00022475"/>
    </source>
</evidence>
<feature type="transmembrane region" description="Helical" evidence="7">
    <location>
        <begin position="7"/>
        <end position="28"/>
    </location>
</feature>
<dbReference type="Proteomes" id="UP000767291">
    <property type="component" value="Unassembled WGS sequence"/>
</dbReference>
<keyword evidence="3" id="KW-1003">Cell membrane</keyword>
<evidence type="ECO:0000256" key="4">
    <source>
        <dbReference type="ARBA" id="ARBA00022692"/>
    </source>
</evidence>
<feature type="transmembrane region" description="Helical" evidence="7">
    <location>
        <begin position="144"/>
        <end position="163"/>
    </location>
</feature>
<evidence type="ECO:0000313" key="10">
    <source>
        <dbReference type="Proteomes" id="UP000767291"/>
    </source>
</evidence>
<dbReference type="RefSeq" id="WP_209455855.1">
    <property type="nucleotide sequence ID" value="NZ_BAAACS010000017.1"/>
</dbReference>
<dbReference type="InterPro" id="IPR051258">
    <property type="entry name" value="Diverse_Substrate_Transporter"/>
</dbReference>
<accession>A0ABS4E8R8</accession>
<dbReference type="InterPro" id="IPR037185">
    <property type="entry name" value="EmrE-like"/>
</dbReference>
<feature type="transmembrane region" description="Helical" evidence="7">
    <location>
        <begin position="238"/>
        <end position="257"/>
    </location>
</feature>
<dbReference type="EMBL" id="JAGGJX010000001">
    <property type="protein sequence ID" value="MBP1854316.1"/>
    <property type="molecule type" value="Genomic_DNA"/>
</dbReference>
<feature type="transmembrane region" description="Helical" evidence="7">
    <location>
        <begin position="263"/>
        <end position="283"/>
    </location>
</feature>
<dbReference type="PANTHER" id="PTHR42920:SF5">
    <property type="entry name" value="EAMA DOMAIN-CONTAINING PROTEIN"/>
    <property type="match status" value="1"/>
</dbReference>
<name>A0ABS4E8R8_9FIRM</name>